<evidence type="ECO:0000313" key="2">
    <source>
        <dbReference type="Proteomes" id="UP000030665"/>
    </source>
</evidence>
<reference evidence="1" key="1">
    <citation type="submission" date="2014-01" db="EMBL/GenBank/DDBJ databases">
        <authorList>
            <person name="Aslett M."/>
        </authorList>
    </citation>
    <scope>NUCLEOTIDE SEQUENCE</scope>
</reference>
<protein>
    <submittedName>
        <fullName evidence="1">Uncharacterized protein</fullName>
    </submittedName>
</protein>
<proteinExistence type="predicted"/>
<sequence>MMRAEQDNLDDKMLSTGNNKRVLDVIFEDETLSDESSRPEEREAAQIIGNAFSAGLYVPGVFSDGEDTTEKSERKYISRLTLSLSVI</sequence>
<gene>
    <name evidence="1" type="ORF">TTRE_0000440701</name>
</gene>
<dbReference type="AlphaFoldDB" id="A0A077Z6T6"/>
<accession>A0A077Z6T6</accession>
<evidence type="ECO:0000313" key="1">
    <source>
        <dbReference type="EMBL" id="CDW56132.1"/>
    </source>
</evidence>
<reference evidence="1" key="2">
    <citation type="submission" date="2014-03" db="EMBL/GenBank/DDBJ databases">
        <title>The whipworm genome and dual-species transcriptomics of an intimate host-pathogen interaction.</title>
        <authorList>
            <person name="Foth B.J."/>
            <person name="Tsai I.J."/>
            <person name="Reid A.J."/>
            <person name="Bancroft A.J."/>
            <person name="Nichol S."/>
            <person name="Tracey A."/>
            <person name="Holroyd N."/>
            <person name="Cotton J.A."/>
            <person name="Stanley E.J."/>
            <person name="Zarowiecki M."/>
            <person name="Liu J.Z."/>
            <person name="Huckvale T."/>
            <person name="Cooper P.J."/>
            <person name="Grencis R.K."/>
            <person name="Berriman M."/>
        </authorList>
    </citation>
    <scope>NUCLEOTIDE SEQUENCE [LARGE SCALE GENOMIC DNA]</scope>
</reference>
<name>A0A077Z6T6_TRITR</name>
<dbReference type="Proteomes" id="UP000030665">
    <property type="component" value="Unassembled WGS sequence"/>
</dbReference>
<keyword evidence="2" id="KW-1185">Reference proteome</keyword>
<dbReference type="EMBL" id="HG806011">
    <property type="protein sequence ID" value="CDW56132.1"/>
    <property type="molecule type" value="Genomic_DNA"/>
</dbReference>
<organism evidence="1 2">
    <name type="scientific">Trichuris trichiura</name>
    <name type="common">Whipworm</name>
    <name type="synonym">Trichocephalus trichiurus</name>
    <dbReference type="NCBI Taxonomy" id="36087"/>
    <lineage>
        <taxon>Eukaryota</taxon>
        <taxon>Metazoa</taxon>
        <taxon>Ecdysozoa</taxon>
        <taxon>Nematoda</taxon>
        <taxon>Enoplea</taxon>
        <taxon>Dorylaimia</taxon>
        <taxon>Trichinellida</taxon>
        <taxon>Trichuridae</taxon>
        <taxon>Trichuris</taxon>
    </lineage>
</organism>